<feature type="region of interest" description="Disordered" evidence="1">
    <location>
        <begin position="1"/>
        <end position="276"/>
    </location>
</feature>
<feature type="compositionally biased region" description="Pro residues" evidence="1">
    <location>
        <begin position="74"/>
        <end position="90"/>
    </location>
</feature>
<feature type="compositionally biased region" description="Basic and acidic residues" evidence="1">
    <location>
        <begin position="185"/>
        <end position="201"/>
    </location>
</feature>
<dbReference type="InterPro" id="IPR022226">
    <property type="entry name" value="DUF3752"/>
</dbReference>
<reference evidence="3 4" key="1">
    <citation type="submission" date="2015-01" db="EMBL/GenBank/DDBJ databases">
        <title>The Genome Sequence of Exophiala xenobiotica CBS118157.</title>
        <authorList>
            <consortium name="The Broad Institute Genomics Platform"/>
            <person name="Cuomo C."/>
            <person name="de Hoog S."/>
            <person name="Gorbushina A."/>
            <person name="Stielow B."/>
            <person name="Teixiera M."/>
            <person name="Abouelleil A."/>
            <person name="Chapman S.B."/>
            <person name="Priest M."/>
            <person name="Young S.K."/>
            <person name="Wortman J."/>
            <person name="Nusbaum C."/>
            <person name="Birren B."/>
        </authorList>
    </citation>
    <scope>NUCLEOTIDE SEQUENCE [LARGE SCALE GENOMIC DNA]</scope>
    <source>
        <strain evidence="3 4">CBS 118157</strain>
    </source>
</reference>
<dbReference type="EMBL" id="KN847322">
    <property type="protein sequence ID" value="KIW51319.1"/>
    <property type="molecule type" value="Genomic_DNA"/>
</dbReference>
<evidence type="ECO:0000259" key="2">
    <source>
        <dbReference type="Pfam" id="PF12572"/>
    </source>
</evidence>
<keyword evidence="4" id="KW-1185">Reference proteome</keyword>
<name>A0A0D2EU23_9EURO</name>
<feature type="compositionally biased region" description="Basic and acidic residues" evidence="1">
    <location>
        <begin position="258"/>
        <end position="269"/>
    </location>
</feature>
<feature type="compositionally biased region" description="Basic and acidic residues" evidence="1">
    <location>
        <begin position="213"/>
        <end position="238"/>
    </location>
</feature>
<dbReference type="HOGENOM" id="CLU_067132_0_0_1"/>
<dbReference type="AlphaFoldDB" id="A0A0D2EU23"/>
<dbReference type="Proteomes" id="UP000054342">
    <property type="component" value="Unassembled WGS sequence"/>
</dbReference>
<dbReference type="PANTHER" id="PTHR46370:SF1">
    <property type="entry name" value="GPALPP MOTIFS-CONTAINING PROTEIN 1"/>
    <property type="match status" value="1"/>
</dbReference>
<protein>
    <recommendedName>
        <fullName evidence="2">DUF3752 domain-containing protein</fullName>
    </recommendedName>
</protein>
<dbReference type="OrthoDB" id="73491at2759"/>
<evidence type="ECO:0000313" key="3">
    <source>
        <dbReference type="EMBL" id="KIW51319.1"/>
    </source>
</evidence>
<evidence type="ECO:0000313" key="4">
    <source>
        <dbReference type="Proteomes" id="UP000054342"/>
    </source>
</evidence>
<organism evidence="3 4">
    <name type="scientific">Exophiala xenobiotica</name>
    <dbReference type="NCBI Taxonomy" id="348802"/>
    <lineage>
        <taxon>Eukaryota</taxon>
        <taxon>Fungi</taxon>
        <taxon>Dikarya</taxon>
        <taxon>Ascomycota</taxon>
        <taxon>Pezizomycotina</taxon>
        <taxon>Eurotiomycetes</taxon>
        <taxon>Chaetothyriomycetidae</taxon>
        <taxon>Chaetothyriales</taxon>
        <taxon>Herpotrichiellaceae</taxon>
        <taxon>Exophiala</taxon>
    </lineage>
</organism>
<feature type="compositionally biased region" description="Basic and acidic residues" evidence="1">
    <location>
        <begin position="1"/>
        <end position="11"/>
    </location>
</feature>
<evidence type="ECO:0000256" key="1">
    <source>
        <dbReference type="SAM" id="MobiDB-lite"/>
    </source>
</evidence>
<gene>
    <name evidence="3" type="ORF">PV05_10052</name>
</gene>
<dbReference type="InterPro" id="IPR046331">
    <property type="entry name" value="GPAM1-like"/>
</dbReference>
<dbReference type="RefSeq" id="XP_013311903.1">
    <property type="nucleotide sequence ID" value="XM_013456449.1"/>
</dbReference>
<accession>A0A0D2EU23</accession>
<dbReference type="Pfam" id="PF12572">
    <property type="entry name" value="DUF3752"/>
    <property type="match status" value="1"/>
</dbReference>
<feature type="domain" description="DUF3752" evidence="2">
    <location>
        <begin position="147"/>
        <end position="295"/>
    </location>
</feature>
<dbReference type="GeneID" id="25331960"/>
<sequence length="300" mass="32415">MPRDTSLEARPRPTKMPSVGPQLPPELQKRKRSTDEDDEEGSSSDSSTGPLPQRPGSGAQSPSSAKRSRVLGPTLPPAPLDERPSSPPQPESDNGSESSDDDDFGPSLPSANDGPPVKSSGSIGPQIPTPSAPPARLQRDEWMTIAPTNGDWSSRVDPTKLKNRKFNTGRGAKGPPQKSGAGGESWHETPEQKQARLRREVMGITDPTGPSDVKTKNVSDAHEEATAKRLREYSEKQRGPSLYSSHNSSTKPIEEDDPSARAFDREKDIAGGATINATKRREMVKKAGDFSSRFSEARYL</sequence>
<dbReference type="PANTHER" id="PTHR46370">
    <property type="entry name" value="GPALPP MOTIFS-CONTAINING PROTEIN 1"/>
    <property type="match status" value="1"/>
</dbReference>
<proteinExistence type="predicted"/>
<feature type="compositionally biased region" description="Polar residues" evidence="1">
    <location>
        <begin position="242"/>
        <end position="251"/>
    </location>
</feature>